<comment type="caution">
    <text evidence="1">The sequence shown here is derived from an EMBL/GenBank/DDBJ whole genome shotgun (WGS) entry which is preliminary data.</text>
</comment>
<organism evidence="1">
    <name type="scientific">marine sediment metagenome</name>
    <dbReference type="NCBI Taxonomy" id="412755"/>
    <lineage>
        <taxon>unclassified sequences</taxon>
        <taxon>metagenomes</taxon>
        <taxon>ecological metagenomes</taxon>
    </lineage>
</organism>
<proteinExistence type="predicted"/>
<sequence length="148" mass="17700">MKSPPITPSVKLMGLEKFTGNLLTQEEKEYRIGQLYELHIKEFKDLDMKFLPYLERINAFPFICTTQCCDGKQDGLAHFDFRCSNPPEWVIDNLLKPLDEKFEGIHISLYGLDANRLRYCIWIKYEEYGYEWEEPVEYFISQLEEQRK</sequence>
<protein>
    <submittedName>
        <fullName evidence="1">Uncharacterized protein</fullName>
    </submittedName>
</protein>
<evidence type="ECO:0000313" key="1">
    <source>
        <dbReference type="EMBL" id="KKL22127.1"/>
    </source>
</evidence>
<dbReference type="AlphaFoldDB" id="A0A0F9C741"/>
<dbReference type="EMBL" id="LAZR01037468">
    <property type="protein sequence ID" value="KKL22127.1"/>
    <property type="molecule type" value="Genomic_DNA"/>
</dbReference>
<reference evidence="1" key="1">
    <citation type="journal article" date="2015" name="Nature">
        <title>Complex archaea that bridge the gap between prokaryotes and eukaryotes.</title>
        <authorList>
            <person name="Spang A."/>
            <person name="Saw J.H."/>
            <person name="Jorgensen S.L."/>
            <person name="Zaremba-Niedzwiedzka K."/>
            <person name="Martijn J."/>
            <person name="Lind A.E."/>
            <person name="van Eijk R."/>
            <person name="Schleper C."/>
            <person name="Guy L."/>
            <person name="Ettema T.J."/>
        </authorList>
    </citation>
    <scope>NUCLEOTIDE SEQUENCE</scope>
</reference>
<accession>A0A0F9C741</accession>
<name>A0A0F9C741_9ZZZZ</name>
<gene>
    <name evidence="1" type="ORF">LCGC14_2438550</name>
</gene>